<comment type="caution">
    <text evidence="4">The sequence shown here is derived from an EMBL/GenBank/DDBJ whole genome shotgun (WGS) entry which is preliminary data.</text>
</comment>
<dbReference type="InterPro" id="IPR036770">
    <property type="entry name" value="Ankyrin_rpt-contain_sf"/>
</dbReference>
<organism evidence="4">
    <name type="scientific">Metapenaeus ensis nimavirus</name>
    <dbReference type="NCBI Taxonomy" id="2133794"/>
    <lineage>
        <taxon>Viruses</taxon>
        <taxon>Viruses incertae sedis</taxon>
        <taxon>Naldaviricetes</taxon>
        <taxon>Nimaviridae</taxon>
    </lineage>
</organism>
<feature type="domain" description="RING-type" evidence="3">
    <location>
        <begin position="268"/>
        <end position="310"/>
    </location>
</feature>
<dbReference type="Gene3D" id="3.30.40.10">
    <property type="entry name" value="Zinc/RING finger domain, C3HC4 (zinc finger)"/>
    <property type="match status" value="1"/>
</dbReference>
<keyword evidence="1" id="KW-0862">Zinc</keyword>
<evidence type="ECO:0000259" key="3">
    <source>
        <dbReference type="PROSITE" id="PS50089"/>
    </source>
</evidence>
<feature type="region of interest" description="Disordered" evidence="2">
    <location>
        <begin position="441"/>
        <end position="475"/>
    </location>
</feature>
<accession>A0A401IPF8</accession>
<protein>
    <submittedName>
        <fullName evidence="4">Wsv222-like protein, paralog 2</fullName>
    </submittedName>
</protein>
<reference evidence="4" key="1">
    <citation type="journal article" date="2018" name="J. Virol.">
        <title>Crustacean Genome Exploration Reveals the Evolutionary Origin of White Spot Syndrome Virus.</title>
        <authorList>
            <person name="Kawato S."/>
            <person name="Shitara A."/>
            <person name="Wang Y."/>
            <person name="Nozaki R."/>
            <person name="Kondo H."/>
            <person name="Hirono I."/>
        </authorList>
    </citation>
    <scope>NUCLEOTIDE SEQUENCE</scope>
    <source>
        <strain evidence="4">Mikawa-1</strain>
    </source>
</reference>
<evidence type="ECO:0000256" key="1">
    <source>
        <dbReference type="PROSITE-ProRule" id="PRU00175"/>
    </source>
</evidence>
<keyword evidence="1" id="KW-0479">Metal-binding</keyword>
<dbReference type="SUPFAM" id="SSF48403">
    <property type="entry name" value="Ankyrin repeat"/>
    <property type="match status" value="1"/>
</dbReference>
<dbReference type="InterPro" id="IPR001841">
    <property type="entry name" value="Znf_RING"/>
</dbReference>
<sequence>MSQHMWQFETQHRGEDEGLSSQIAHLLTRNPVEVDHDKIRETFKKVPMVMHADYNGQLLWSYIFSYSNPEMINFILSCRAEKVLSIPDPGIPMTINGNGILMADVKLFSLGTLLTKDQDYFFDALAFVNSKDGNNFFHHHSGKLTSFDVLMWLSEIYKIVPEEDLADLKQAFPNVNLPNKDQKTPLQIAIMCNNPGAVHQLISNFGAFWFNECVVEHDNGRGKKKLTTMSYIELAEKLNMDECTQIPHKANKSYRIQPNIGNSRDLECAICKGTETYEEYYKPECGHTAHCICLMRVCATSAHLKCPSCRNIMTGLEEISPPTIYRTRYITRAKCIDMCLEADRMDQCVKYATEMVINYVSGTSGPQSEGEPSFSVPKRPDAISTSSGDYLHITHGNEMPHVFSQICERILGSETTMPFITHPPSISREDHLRYERPSRVLRGTPRTSPFHNGRRRENRRGPLMSNEGPQMASNTSVVWQNQRGKINSIFKYLRERITYRLQLGLFDGIVHPSNFEDTLVSAAITVATGFACEMTYDIDTSHIRRLIRRETLNPTFCEVFGDRHSCINENQLFEEQGLSTQPPHKEYSYHSFHQFNQRGLDIDMIREGIAPNQIEVFFGESLERLLMFLFDFLYKDPSMDNISSHFIVYIEKMITDVLEEHHKKRKGFPLDGCLRERITTSLSRWAGHLITSKFQNNAVWWMRYFLERHEERSCRRSIDRWIRLTRECEVTRNLMTTEMITISRFLGERLEADVSNFYALLDLVVQTCYVLM</sequence>
<dbReference type="EMBL" id="BFCE01000006">
    <property type="protein sequence ID" value="GBG35497.1"/>
    <property type="molecule type" value="Genomic_DNA"/>
</dbReference>
<evidence type="ECO:0000256" key="2">
    <source>
        <dbReference type="SAM" id="MobiDB-lite"/>
    </source>
</evidence>
<dbReference type="PROSITE" id="PS50089">
    <property type="entry name" value="ZF_RING_2"/>
    <property type="match status" value="1"/>
</dbReference>
<proteinExistence type="predicted"/>
<dbReference type="SUPFAM" id="SSF57850">
    <property type="entry name" value="RING/U-box"/>
    <property type="match status" value="1"/>
</dbReference>
<dbReference type="GO" id="GO:0008270">
    <property type="term" value="F:zinc ion binding"/>
    <property type="evidence" value="ECO:0007669"/>
    <property type="project" value="UniProtKB-KW"/>
</dbReference>
<evidence type="ECO:0000313" key="4">
    <source>
        <dbReference type="EMBL" id="GBG35497.1"/>
    </source>
</evidence>
<keyword evidence="1" id="KW-0863">Zinc-finger</keyword>
<name>A0A401IPF8_9VIRU</name>
<dbReference type="InterPro" id="IPR013083">
    <property type="entry name" value="Znf_RING/FYVE/PHD"/>
</dbReference>